<proteinExistence type="predicted"/>
<accession>A0AAE9G5F3</accession>
<name>A0AAE9G5F3_9CAUD</name>
<reference evidence="1 2" key="1">
    <citation type="submission" date="2022-02" db="EMBL/GenBank/DDBJ databases">
        <authorList>
            <person name="Tian F."/>
            <person name="Li J."/>
            <person name="Li F."/>
            <person name="Tong Y."/>
        </authorList>
    </citation>
    <scope>NUCLEOTIDE SEQUENCE [LARGE SCALE GENOMIC DNA]</scope>
</reference>
<dbReference type="EMBL" id="OM638103">
    <property type="protein sequence ID" value="UNY47082.1"/>
    <property type="molecule type" value="Genomic_DNA"/>
</dbReference>
<gene>
    <name evidence="1" type="ORF">EHEKIMEA_00200</name>
</gene>
<sequence>MLTENRYRNRNLIREFLNDVGTKHLRFDGYAFLLKAGIHIADRMTDREFPIEEFTFIINQIVKNKQILVNIVNNPDVPARINFYGHDDYMIGVTFHASKNFPNKYDIQLRTLYKERNSQFRERNVSVYKVRLA</sequence>
<protein>
    <submittedName>
        <fullName evidence="1">Uncharacterized protein</fullName>
    </submittedName>
</protein>
<organism evidence="1 2">
    <name type="scientific">Cronobacter phage LPCS28</name>
    <dbReference type="NCBI Taxonomy" id="2924885"/>
    <lineage>
        <taxon>Viruses</taxon>
        <taxon>Duplodnaviria</taxon>
        <taxon>Heunggongvirae</taxon>
        <taxon>Uroviricota</taxon>
        <taxon>Caudoviricetes</taxon>
        <taxon>Pantevenvirales</taxon>
        <taxon>Straboviridae</taxon>
        <taxon>Nanhuvirus</taxon>
        <taxon>Nanhuvirus LPCS28</taxon>
    </lineage>
</organism>
<evidence type="ECO:0000313" key="2">
    <source>
        <dbReference type="Proteomes" id="UP000832072"/>
    </source>
</evidence>
<dbReference type="Proteomes" id="UP000832072">
    <property type="component" value="Segment"/>
</dbReference>
<evidence type="ECO:0000313" key="1">
    <source>
        <dbReference type="EMBL" id="UNY47082.1"/>
    </source>
</evidence>
<keyword evidence="2" id="KW-1185">Reference proteome</keyword>